<reference evidence="1 2" key="1">
    <citation type="submission" date="2018-06" db="EMBL/GenBank/DDBJ databases">
        <title>Comparative genomics reveals the genomic features of Rhizophagus irregularis, R. cerebriforme, R. diaphanum and Gigaspora rosea, and their symbiotic lifestyle signature.</title>
        <authorList>
            <person name="Morin E."/>
            <person name="San Clemente H."/>
            <person name="Chen E.C.H."/>
            <person name="De La Providencia I."/>
            <person name="Hainaut M."/>
            <person name="Kuo A."/>
            <person name="Kohler A."/>
            <person name="Murat C."/>
            <person name="Tang N."/>
            <person name="Roy S."/>
            <person name="Loubradou J."/>
            <person name="Henrissat B."/>
            <person name="Grigoriev I.V."/>
            <person name="Corradi N."/>
            <person name="Roux C."/>
            <person name="Martin F.M."/>
        </authorList>
    </citation>
    <scope>NUCLEOTIDE SEQUENCE [LARGE SCALE GENOMIC DNA]</scope>
    <source>
        <strain evidence="1 2">DAOM 194757</strain>
    </source>
</reference>
<accession>A0A397U7L1</accession>
<name>A0A397U7L1_9GLOM</name>
<dbReference type="AlphaFoldDB" id="A0A397U7L1"/>
<evidence type="ECO:0000313" key="1">
    <source>
        <dbReference type="EMBL" id="RIB06265.1"/>
    </source>
</evidence>
<organism evidence="1 2">
    <name type="scientific">Gigaspora rosea</name>
    <dbReference type="NCBI Taxonomy" id="44941"/>
    <lineage>
        <taxon>Eukaryota</taxon>
        <taxon>Fungi</taxon>
        <taxon>Fungi incertae sedis</taxon>
        <taxon>Mucoromycota</taxon>
        <taxon>Glomeromycotina</taxon>
        <taxon>Glomeromycetes</taxon>
        <taxon>Diversisporales</taxon>
        <taxon>Gigasporaceae</taxon>
        <taxon>Gigaspora</taxon>
    </lineage>
</organism>
<proteinExistence type="predicted"/>
<comment type="caution">
    <text evidence="1">The sequence shown here is derived from an EMBL/GenBank/DDBJ whole genome shotgun (WGS) entry which is preliminary data.</text>
</comment>
<keyword evidence="2" id="KW-1185">Reference proteome</keyword>
<protein>
    <submittedName>
        <fullName evidence="1">Uncharacterized protein</fullName>
    </submittedName>
</protein>
<sequence>MAEEKISIYRLRGNFYCRSHAQTRHKWQEIVKKITQNRQTNKQNRQQRHAKILMENIRKQIWLKNRAEIKKKEGATPISTRITKHSVKKEEQSRAGYKIVETVYRKKYFT</sequence>
<evidence type="ECO:0000313" key="2">
    <source>
        <dbReference type="Proteomes" id="UP000266673"/>
    </source>
</evidence>
<dbReference type="Proteomes" id="UP000266673">
    <property type="component" value="Unassembled WGS sequence"/>
</dbReference>
<dbReference type="EMBL" id="QKWP01001843">
    <property type="protein sequence ID" value="RIB06265.1"/>
    <property type="molecule type" value="Genomic_DNA"/>
</dbReference>
<gene>
    <name evidence="1" type="ORF">C2G38_2217536</name>
</gene>